<evidence type="ECO:0000313" key="3">
    <source>
        <dbReference type="Proteomes" id="UP000622638"/>
    </source>
</evidence>
<feature type="domain" description="DUF6484" evidence="1">
    <location>
        <begin position="1"/>
        <end position="36"/>
    </location>
</feature>
<dbReference type="EMBL" id="BMKG01000008">
    <property type="protein sequence ID" value="GGC00668.1"/>
    <property type="molecule type" value="Genomic_DNA"/>
</dbReference>
<evidence type="ECO:0000259" key="1">
    <source>
        <dbReference type="Pfam" id="PF20093"/>
    </source>
</evidence>
<sequence length="107" mass="11081">MRARSIAPLDPSQAGHSLALGFDEGDPLRPIVLGVMLTPAPAAAPLAADVLLDGERVVLEAAHEIELRCGEAALILSADGRIELRGTYITSQASATQRILGGSVNVN</sequence>
<dbReference type="Proteomes" id="UP000622638">
    <property type="component" value="Unassembled WGS sequence"/>
</dbReference>
<protein>
    <recommendedName>
        <fullName evidence="1">DUF6484 domain-containing protein</fullName>
    </recommendedName>
</protein>
<dbReference type="Pfam" id="PF20093">
    <property type="entry name" value="DUF6484"/>
    <property type="match status" value="1"/>
</dbReference>
<accession>A0ABQ1KHR9</accession>
<proteinExistence type="predicted"/>
<dbReference type="InterPro" id="IPR045506">
    <property type="entry name" value="DUF6484"/>
</dbReference>
<evidence type="ECO:0000313" key="2">
    <source>
        <dbReference type="EMBL" id="GGC00668.1"/>
    </source>
</evidence>
<gene>
    <name evidence="2" type="ORF">GCM10011572_23350</name>
</gene>
<keyword evidence="3" id="KW-1185">Reference proteome</keyword>
<reference evidence="3" key="1">
    <citation type="journal article" date="2019" name="Int. J. Syst. Evol. Microbiol.">
        <title>The Global Catalogue of Microorganisms (GCM) 10K type strain sequencing project: providing services to taxonomists for standard genome sequencing and annotation.</title>
        <authorList>
            <consortium name="The Broad Institute Genomics Platform"/>
            <consortium name="The Broad Institute Genome Sequencing Center for Infectious Disease"/>
            <person name="Wu L."/>
            <person name="Ma J."/>
        </authorList>
    </citation>
    <scope>NUCLEOTIDE SEQUENCE [LARGE SCALE GENOMIC DNA]</scope>
    <source>
        <strain evidence="3">CGMCC 1.15931</strain>
    </source>
</reference>
<name>A0ABQ1KHR9_9BURK</name>
<comment type="caution">
    <text evidence="2">The sequence shown here is derived from an EMBL/GenBank/DDBJ whole genome shotgun (WGS) entry which is preliminary data.</text>
</comment>
<organism evidence="2 3">
    <name type="scientific">Pseudoduganella buxea</name>
    <dbReference type="NCBI Taxonomy" id="1949069"/>
    <lineage>
        <taxon>Bacteria</taxon>
        <taxon>Pseudomonadati</taxon>
        <taxon>Pseudomonadota</taxon>
        <taxon>Betaproteobacteria</taxon>
        <taxon>Burkholderiales</taxon>
        <taxon>Oxalobacteraceae</taxon>
        <taxon>Telluria group</taxon>
        <taxon>Pseudoduganella</taxon>
    </lineage>
</organism>